<dbReference type="CDD" id="cd00161">
    <property type="entry name" value="beta-trefoil_Ricin-like"/>
    <property type="match status" value="1"/>
</dbReference>
<dbReference type="AlphaFoldDB" id="A0A165E4U6"/>
<feature type="chain" id="PRO_5007856992" description="Ricin B lectin domain-containing protein" evidence="1">
    <location>
        <begin position="19"/>
        <end position="166"/>
    </location>
</feature>
<dbReference type="EMBL" id="KV426167">
    <property type="protein sequence ID" value="KZV86066.1"/>
    <property type="molecule type" value="Genomic_DNA"/>
</dbReference>
<dbReference type="Proteomes" id="UP000077266">
    <property type="component" value="Unassembled WGS sequence"/>
</dbReference>
<keyword evidence="1" id="KW-0732">Signal</keyword>
<dbReference type="InterPro" id="IPR035992">
    <property type="entry name" value="Ricin_B-like_lectins"/>
</dbReference>
<gene>
    <name evidence="2" type="ORF">EXIGLDRAFT_752988</name>
</gene>
<evidence type="ECO:0008006" key="4">
    <source>
        <dbReference type="Google" id="ProtNLM"/>
    </source>
</evidence>
<sequence>MVARKLSLISLLAATVSAQLPPAGKYMIFNPSTTGVANFFNVFNGHISQSSVLVINQPLIVNPTCFLNQQWQVGNPSPNRYTFQSLVNFTGPFFLDVETTDIGAPAVVDTFITTWAVTEVSRNQFSIAHQSNGRALTAQSASTQQITLQTLNSSNPLQLWQFVGII</sequence>
<feature type="signal peptide" evidence="1">
    <location>
        <begin position="1"/>
        <end position="18"/>
    </location>
</feature>
<dbReference type="SUPFAM" id="SSF50370">
    <property type="entry name" value="Ricin B-like lectins"/>
    <property type="match status" value="1"/>
</dbReference>
<accession>A0A165E4U6</accession>
<name>A0A165E4U6_EXIGL</name>
<proteinExistence type="predicted"/>
<reference evidence="2 3" key="1">
    <citation type="journal article" date="2016" name="Mol. Biol. Evol.">
        <title>Comparative Genomics of Early-Diverging Mushroom-Forming Fungi Provides Insights into the Origins of Lignocellulose Decay Capabilities.</title>
        <authorList>
            <person name="Nagy L.G."/>
            <person name="Riley R."/>
            <person name="Tritt A."/>
            <person name="Adam C."/>
            <person name="Daum C."/>
            <person name="Floudas D."/>
            <person name="Sun H."/>
            <person name="Yadav J.S."/>
            <person name="Pangilinan J."/>
            <person name="Larsson K.H."/>
            <person name="Matsuura K."/>
            <person name="Barry K."/>
            <person name="Labutti K."/>
            <person name="Kuo R."/>
            <person name="Ohm R.A."/>
            <person name="Bhattacharya S.S."/>
            <person name="Shirouzu T."/>
            <person name="Yoshinaga Y."/>
            <person name="Martin F.M."/>
            <person name="Grigoriev I.V."/>
            <person name="Hibbett D.S."/>
        </authorList>
    </citation>
    <scope>NUCLEOTIDE SEQUENCE [LARGE SCALE GENOMIC DNA]</scope>
    <source>
        <strain evidence="2 3">HHB12029</strain>
    </source>
</reference>
<dbReference type="Gene3D" id="2.80.10.50">
    <property type="match status" value="1"/>
</dbReference>
<evidence type="ECO:0000256" key="1">
    <source>
        <dbReference type="SAM" id="SignalP"/>
    </source>
</evidence>
<evidence type="ECO:0000313" key="2">
    <source>
        <dbReference type="EMBL" id="KZV86066.1"/>
    </source>
</evidence>
<keyword evidence="3" id="KW-1185">Reference proteome</keyword>
<dbReference type="InParanoid" id="A0A165E4U6"/>
<protein>
    <recommendedName>
        <fullName evidence="4">Ricin B lectin domain-containing protein</fullName>
    </recommendedName>
</protein>
<evidence type="ECO:0000313" key="3">
    <source>
        <dbReference type="Proteomes" id="UP000077266"/>
    </source>
</evidence>
<organism evidence="2 3">
    <name type="scientific">Exidia glandulosa HHB12029</name>
    <dbReference type="NCBI Taxonomy" id="1314781"/>
    <lineage>
        <taxon>Eukaryota</taxon>
        <taxon>Fungi</taxon>
        <taxon>Dikarya</taxon>
        <taxon>Basidiomycota</taxon>
        <taxon>Agaricomycotina</taxon>
        <taxon>Agaricomycetes</taxon>
        <taxon>Auriculariales</taxon>
        <taxon>Exidiaceae</taxon>
        <taxon>Exidia</taxon>
    </lineage>
</organism>